<organism evidence="1 2">
    <name type="scientific">Conoideocrella luteorostrata</name>
    <dbReference type="NCBI Taxonomy" id="1105319"/>
    <lineage>
        <taxon>Eukaryota</taxon>
        <taxon>Fungi</taxon>
        <taxon>Dikarya</taxon>
        <taxon>Ascomycota</taxon>
        <taxon>Pezizomycotina</taxon>
        <taxon>Sordariomycetes</taxon>
        <taxon>Hypocreomycetidae</taxon>
        <taxon>Hypocreales</taxon>
        <taxon>Clavicipitaceae</taxon>
        <taxon>Conoideocrella</taxon>
    </lineage>
</organism>
<keyword evidence="2" id="KW-1185">Reference proteome</keyword>
<dbReference type="EMBL" id="JASWJB010000048">
    <property type="protein sequence ID" value="KAK2605977.1"/>
    <property type="molecule type" value="Genomic_DNA"/>
</dbReference>
<sequence>MFFKPVEKNSAADYLQLIDSAKPHVKGSDSDALAEVTPKDVLLRVASLCAGKGKCNIYDKISECPYNDKSQFTACLCAGGLTIEDVKCLQGCLRSLDRFLFDSSWTIPFWNCHAEGYFKNLPLPTGTPSPTTYSFRPATMDKLFQPSATFSMPTNPPAGFKSTTYATSTSDGPNIGSGWEILVAIVGVSLVFLFS</sequence>
<evidence type="ECO:0000313" key="1">
    <source>
        <dbReference type="EMBL" id="KAK2605977.1"/>
    </source>
</evidence>
<protein>
    <submittedName>
        <fullName evidence="1">Uncharacterized protein</fullName>
    </submittedName>
</protein>
<reference evidence="1" key="1">
    <citation type="submission" date="2023-06" db="EMBL/GenBank/DDBJ databases">
        <title>Conoideocrella luteorostrata (Hypocreales: Clavicipitaceae), a potential biocontrol fungus for elongate hemlock scale in United States Christmas tree production areas.</title>
        <authorList>
            <person name="Barrett H."/>
            <person name="Lovett B."/>
            <person name="Macias A.M."/>
            <person name="Stajich J.E."/>
            <person name="Kasson M.T."/>
        </authorList>
    </citation>
    <scope>NUCLEOTIDE SEQUENCE</scope>
    <source>
        <strain evidence="1">ARSEF 14590</strain>
    </source>
</reference>
<dbReference type="AlphaFoldDB" id="A0AAJ0CSY1"/>
<comment type="caution">
    <text evidence="1">The sequence shown here is derived from an EMBL/GenBank/DDBJ whole genome shotgun (WGS) entry which is preliminary data.</text>
</comment>
<accession>A0AAJ0CSY1</accession>
<evidence type="ECO:0000313" key="2">
    <source>
        <dbReference type="Proteomes" id="UP001251528"/>
    </source>
</evidence>
<gene>
    <name evidence="1" type="ORF">QQS21_003603</name>
</gene>
<name>A0AAJ0CSY1_9HYPO</name>
<dbReference type="Proteomes" id="UP001251528">
    <property type="component" value="Unassembled WGS sequence"/>
</dbReference>
<proteinExistence type="predicted"/>